<dbReference type="EMBL" id="ML977522">
    <property type="protein sequence ID" value="KAF2123774.1"/>
    <property type="molecule type" value="Genomic_DNA"/>
</dbReference>
<organism evidence="1 2">
    <name type="scientific">Dothidotthia symphoricarpi CBS 119687</name>
    <dbReference type="NCBI Taxonomy" id="1392245"/>
    <lineage>
        <taxon>Eukaryota</taxon>
        <taxon>Fungi</taxon>
        <taxon>Dikarya</taxon>
        <taxon>Ascomycota</taxon>
        <taxon>Pezizomycotina</taxon>
        <taxon>Dothideomycetes</taxon>
        <taxon>Pleosporomycetidae</taxon>
        <taxon>Pleosporales</taxon>
        <taxon>Dothidotthiaceae</taxon>
        <taxon>Dothidotthia</taxon>
    </lineage>
</organism>
<dbReference type="RefSeq" id="XP_033518168.1">
    <property type="nucleotide sequence ID" value="XM_033667008.1"/>
</dbReference>
<dbReference type="Proteomes" id="UP000799771">
    <property type="component" value="Unassembled WGS sequence"/>
</dbReference>
<dbReference type="GeneID" id="54407440"/>
<sequence length="154" mass="17181">MPQRNIGITTILQKLGAMPEYIAGCFATSSIADIHNSLQHILNEIEMNKPATPEGCYLGNRSPTRISRGTEEVQHENVTGAYNTLDEKHKTFNADNNTLKLHHANQIAKHNALKSEHKKVTDAHNMLDMKHKALDAEHNTSISDYDTSILNKTP</sequence>
<gene>
    <name evidence="1" type="ORF">P153DRAFT_361753</name>
</gene>
<name>A0A6A5ZXZ8_9PLEO</name>
<protein>
    <submittedName>
        <fullName evidence="1">Uncharacterized protein</fullName>
    </submittedName>
</protein>
<accession>A0A6A5ZXZ8</accession>
<evidence type="ECO:0000313" key="1">
    <source>
        <dbReference type="EMBL" id="KAF2123774.1"/>
    </source>
</evidence>
<dbReference type="AlphaFoldDB" id="A0A6A5ZXZ8"/>
<evidence type="ECO:0000313" key="2">
    <source>
        <dbReference type="Proteomes" id="UP000799771"/>
    </source>
</evidence>
<proteinExistence type="predicted"/>
<reference evidence="1" key="1">
    <citation type="journal article" date="2020" name="Stud. Mycol.">
        <title>101 Dothideomycetes genomes: a test case for predicting lifestyles and emergence of pathogens.</title>
        <authorList>
            <person name="Haridas S."/>
            <person name="Albert R."/>
            <person name="Binder M."/>
            <person name="Bloem J."/>
            <person name="Labutti K."/>
            <person name="Salamov A."/>
            <person name="Andreopoulos B."/>
            <person name="Baker S."/>
            <person name="Barry K."/>
            <person name="Bills G."/>
            <person name="Bluhm B."/>
            <person name="Cannon C."/>
            <person name="Castanera R."/>
            <person name="Culley D."/>
            <person name="Daum C."/>
            <person name="Ezra D."/>
            <person name="Gonzalez J."/>
            <person name="Henrissat B."/>
            <person name="Kuo A."/>
            <person name="Liang C."/>
            <person name="Lipzen A."/>
            <person name="Lutzoni F."/>
            <person name="Magnuson J."/>
            <person name="Mondo S."/>
            <person name="Nolan M."/>
            <person name="Ohm R."/>
            <person name="Pangilinan J."/>
            <person name="Park H.-J."/>
            <person name="Ramirez L."/>
            <person name="Alfaro M."/>
            <person name="Sun H."/>
            <person name="Tritt A."/>
            <person name="Yoshinaga Y."/>
            <person name="Zwiers L.-H."/>
            <person name="Turgeon B."/>
            <person name="Goodwin S."/>
            <person name="Spatafora J."/>
            <person name="Crous P."/>
            <person name="Grigoriev I."/>
        </authorList>
    </citation>
    <scope>NUCLEOTIDE SEQUENCE</scope>
    <source>
        <strain evidence="1">CBS 119687</strain>
    </source>
</reference>
<keyword evidence="2" id="KW-1185">Reference proteome</keyword>